<dbReference type="Pfam" id="PF13393">
    <property type="entry name" value="tRNA-synt_His"/>
    <property type="match status" value="1"/>
</dbReference>
<proteinExistence type="inferred from homology"/>
<dbReference type="Pfam" id="PF03129">
    <property type="entry name" value="HGTP_anticodon"/>
    <property type="match status" value="1"/>
</dbReference>
<dbReference type="InterPro" id="IPR004154">
    <property type="entry name" value="Anticodon-bd"/>
</dbReference>
<keyword evidence="4 11" id="KW-0030">Aminoacyl-tRNA synthetase</keyword>
<evidence type="ECO:0000256" key="7">
    <source>
        <dbReference type="PIRSR" id="PIRSR001549-1"/>
    </source>
</evidence>
<evidence type="ECO:0000259" key="10">
    <source>
        <dbReference type="Pfam" id="PF13393"/>
    </source>
</evidence>
<evidence type="ECO:0000313" key="12">
    <source>
        <dbReference type="Proteomes" id="UP000319613"/>
    </source>
</evidence>
<evidence type="ECO:0000256" key="8">
    <source>
        <dbReference type="SAM" id="MobiDB-lite"/>
    </source>
</evidence>
<protein>
    <recommendedName>
        <fullName evidence="2">histidine--tRNA ligase</fullName>
        <ecNumber evidence="2">6.1.1.21</ecNumber>
    </recommendedName>
    <alternativeName>
        <fullName evidence="5">Histidyl-tRNA synthetase</fullName>
    </alternativeName>
</protein>
<comment type="catalytic activity">
    <reaction evidence="6">
        <text>tRNA(His) + L-histidine + ATP = L-histidyl-tRNA(His) + AMP + diphosphate + H(+)</text>
        <dbReference type="Rhea" id="RHEA:17313"/>
        <dbReference type="Rhea" id="RHEA-COMP:9665"/>
        <dbReference type="Rhea" id="RHEA-COMP:9689"/>
        <dbReference type="ChEBI" id="CHEBI:15378"/>
        <dbReference type="ChEBI" id="CHEBI:30616"/>
        <dbReference type="ChEBI" id="CHEBI:33019"/>
        <dbReference type="ChEBI" id="CHEBI:57595"/>
        <dbReference type="ChEBI" id="CHEBI:78442"/>
        <dbReference type="ChEBI" id="CHEBI:78527"/>
        <dbReference type="ChEBI" id="CHEBI:456215"/>
        <dbReference type="EC" id="6.1.1.21"/>
    </reaction>
</comment>
<dbReference type="PIRSF" id="PIRSF001549">
    <property type="entry name" value="His-tRNA_synth"/>
    <property type="match status" value="1"/>
</dbReference>
<evidence type="ECO:0000256" key="5">
    <source>
        <dbReference type="ARBA" id="ARBA00030619"/>
    </source>
</evidence>
<name>A0A554JDG0_9BACT</name>
<comment type="caution">
    <text evidence="11">The sequence shown here is derived from an EMBL/GenBank/DDBJ whole genome shotgun (WGS) entry which is preliminary data.</text>
</comment>
<dbReference type="EC" id="6.1.1.21" evidence="2"/>
<dbReference type="SUPFAM" id="SSF55681">
    <property type="entry name" value="Class II aaRS and biotin synthetases"/>
    <property type="match status" value="1"/>
</dbReference>
<feature type="binding site" evidence="7">
    <location>
        <position position="133"/>
    </location>
    <ligand>
        <name>L-histidine</name>
        <dbReference type="ChEBI" id="CHEBI:57595"/>
    </ligand>
</feature>
<feature type="domain" description="Class II Histidinyl-tRNA synthetase (HisRS)-like catalytic core" evidence="10">
    <location>
        <begin position="33"/>
        <end position="170"/>
    </location>
</feature>
<dbReference type="EMBL" id="VMFF01000008">
    <property type="protein sequence ID" value="TSC66331.1"/>
    <property type="molecule type" value="Genomic_DNA"/>
</dbReference>
<dbReference type="InterPro" id="IPR045864">
    <property type="entry name" value="aa-tRNA-synth_II/BPL/LPL"/>
</dbReference>
<accession>A0A554JDG0</accession>
<dbReference type="AlphaFoldDB" id="A0A554JDG0"/>
<evidence type="ECO:0000313" key="11">
    <source>
        <dbReference type="EMBL" id="TSC66331.1"/>
    </source>
</evidence>
<organism evidence="11 12">
    <name type="scientific">Candidatus Doudnabacteria bacterium Gr01-1014_77</name>
    <dbReference type="NCBI Taxonomy" id="2017133"/>
    <lineage>
        <taxon>Bacteria</taxon>
        <taxon>Candidatus Doudnaibacteriota</taxon>
    </lineage>
</organism>
<evidence type="ECO:0000256" key="4">
    <source>
        <dbReference type="ARBA" id="ARBA00023146"/>
    </source>
</evidence>
<evidence type="ECO:0000256" key="1">
    <source>
        <dbReference type="ARBA" id="ARBA00008226"/>
    </source>
</evidence>
<sequence length="434" mass="48851">MNAKKKTTVSQSTKPQSLPGLTDIVQGQDNYWDFVSSHLQRIARGYGFNRIEMPLLENVSLYAQTEFAENNEAVDFVDNSATKVAVRAASMPSLMRAFYEYKVPEGHKVSKWYYLSPVLSYDQKQKQYISSWQYGFEMFGEFSPLNEVQMISLLWKFFKAIGLQNVSLEIDSLGDEACKGLYEEALTGYLQSKKYELCNDCVAAIEEFPMQVFRCNNLECKTVATDAPQSVDFLDAACHKHLTNVLEGLDELGIMYALNPLLAGKKGTSKTTFSFKHTETTPTGTVERFLGEGAYHDQIYKEITGKNIVCFGFHSNIESLQKAVKEQKQEQIETLAATKAEVFLAPLGDLASKKAIKLFSELWDAQVSVHDHFGGEGVKNQLKLAEGSKAMIALIIGQKEAMDDMVILRDVKSGMQEVFRYDQIIEEVKKRLGK</sequence>
<feature type="region of interest" description="Disordered" evidence="8">
    <location>
        <begin position="1"/>
        <end position="20"/>
    </location>
</feature>
<dbReference type="PANTHER" id="PTHR43707">
    <property type="entry name" value="HISTIDYL-TRNA SYNTHETASE"/>
    <property type="match status" value="1"/>
</dbReference>
<evidence type="ECO:0000256" key="6">
    <source>
        <dbReference type="ARBA" id="ARBA00047639"/>
    </source>
</evidence>
<dbReference type="GO" id="GO:0000166">
    <property type="term" value="F:nucleotide binding"/>
    <property type="evidence" value="ECO:0007669"/>
    <property type="project" value="UniProtKB-KW"/>
</dbReference>
<dbReference type="PANTHER" id="PTHR43707:SF1">
    <property type="entry name" value="HISTIDINE--TRNA LIGASE, MITOCHONDRIAL-RELATED"/>
    <property type="match status" value="1"/>
</dbReference>
<dbReference type="Proteomes" id="UP000319613">
    <property type="component" value="Unassembled WGS sequence"/>
</dbReference>
<keyword evidence="4 11" id="KW-0436">Ligase</keyword>
<dbReference type="Gene3D" id="3.40.50.800">
    <property type="entry name" value="Anticodon-binding domain"/>
    <property type="match status" value="1"/>
</dbReference>
<feature type="binding site" evidence="7">
    <location>
        <position position="137"/>
    </location>
    <ligand>
        <name>L-histidine</name>
        <dbReference type="ChEBI" id="CHEBI:57595"/>
    </ligand>
</feature>
<dbReference type="SUPFAM" id="SSF52954">
    <property type="entry name" value="Class II aaRS ABD-related"/>
    <property type="match status" value="1"/>
</dbReference>
<gene>
    <name evidence="11" type="ORF">G01um101477_129</name>
</gene>
<dbReference type="InterPro" id="IPR041715">
    <property type="entry name" value="HisRS-like_core"/>
</dbReference>
<dbReference type="InterPro" id="IPR004516">
    <property type="entry name" value="HisRS/HisZ"/>
</dbReference>
<reference evidence="11 12" key="1">
    <citation type="submission" date="2017-07" db="EMBL/GenBank/DDBJ databases">
        <title>Mechanisms for carbon and nitrogen cycling indicate functional differentiation within the Candidate Phyla Radiation.</title>
        <authorList>
            <person name="Danczak R.E."/>
            <person name="Johnston M.D."/>
            <person name="Kenah C."/>
            <person name="Slattery M."/>
            <person name="Wrighton K.C."/>
            <person name="Wilkins M.J."/>
        </authorList>
    </citation>
    <scope>NUCLEOTIDE SEQUENCE [LARGE SCALE GENOMIC DNA]</scope>
    <source>
        <strain evidence="11">Gr01-1014_77</strain>
    </source>
</reference>
<keyword evidence="3" id="KW-0547">Nucleotide-binding</keyword>
<dbReference type="Gene3D" id="3.30.930.10">
    <property type="entry name" value="Bira Bifunctional Protein, Domain 2"/>
    <property type="match status" value="1"/>
</dbReference>
<evidence type="ECO:0000256" key="3">
    <source>
        <dbReference type="ARBA" id="ARBA00022741"/>
    </source>
</evidence>
<evidence type="ECO:0000256" key="2">
    <source>
        <dbReference type="ARBA" id="ARBA00012815"/>
    </source>
</evidence>
<evidence type="ECO:0000259" key="9">
    <source>
        <dbReference type="Pfam" id="PF03129"/>
    </source>
</evidence>
<feature type="domain" description="Anticodon-binding" evidence="9">
    <location>
        <begin position="341"/>
        <end position="431"/>
    </location>
</feature>
<dbReference type="GO" id="GO:0006427">
    <property type="term" value="P:histidyl-tRNA aminoacylation"/>
    <property type="evidence" value="ECO:0007669"/>
    <property type="project" value="TreeGrafter"/>
</dbReference>
<comment type="similarity">
    <text evidence="1">Belongs to the class-II aminoacyl-tRNA synthetase family.</text>
</comment>
<dbReference type="InterPro" id="IPR036621">
    <property type="entry name" value="Anticodon-bd_dom_sf"/>
</dbReference>
<dbReference type="GO" id="GO:0004821">
    <property type="term" value="F:histidine-tRNA ligase activity"/>
    <property type="evidence" value="ECO:0007669"/>
    <property type="project" value="UniProtKB-EC"/>
</dbReference>
<dbReference type="GO" id="GO:0005737">
    <property type="term" value="C:cytoplasm"/>
    <property type="evidence" value="ECO:0007669"/>
    <property type="project" value="InterPro"/>
</dbReference>